<accession>A0AAJ1HQL2</accession>
<evidence type="ECO:0000313" key="4">
    <source>
        <dbReference type="Proteomes" id="UP001220670"/>
    </source>
</evidence>
<protein>
    <submittedName>
        <fullName evidence="3">IS21 family transposase</fullName>
    </submittedName>
</protein>
<reference evidence="3" key="1">
    <citation type="submission" date="2023-01" db="EMBL/GenBank/DDBJ databases">
        <title>Genome analysis of 13 Lactobacillus isolated from gut of wild boar.</title>
        <authorList>
            <person name="Papp P."/>
            <person name="Libisch B."/>
            <person name="Nagy T."/>
            <person name="Olasz F."/>
        </authorList>
    </citation>
    <scope>NUCLEOTIDE SEQUENCE</scope>
    <source>
        <strain evidence="3">F146</strain>
    </source>
</reference>
<dbReference type="InterPro" id="IPR001584">
    <property type="entry name" value="Integrase_cat-core"/>
</dbReference>
<organism evidence="3 4">
    <name type="scientific">Limosilactobacillus mucosae</name>
    <name type="common">Lactobacillus mucosae</name>
    <dbReference type="NCBI Taxonomy" id="97478"/>
    <lineage>
        <taxon>Bacteria</taxon>
        <taxon>Bacillati</taxon>
        <taxon>Bacillota</taxon>
        <taxon>Bacilli</taxon>
        <taxon>Lactobacillales</taxon>
        <taxon>Lactobacillaceae</taxon>
        <taxon>Limosilactobacillus</taxon>
    </lineage>
</organism>
<dbReference type="Proteomes" id="UP001220670">
    <property type="component" value="Unassembled WGS sequence"/>
</dbReference>
<evidence type="ECO:0000256" key="1">
    <source>
        <dbReference type="ARBA" id="ARBA00009277"/>
    </source>
</evidence>
<dbReference type="Pfam" id="PF22483">
    <property type="entry name" value="Mu-transpos_C_2"/>
    <property type="match status" value="1"/>
</dbReference>
<dbReference type="PANTHER" id="PTHR35004">
    <property type="entry name" value="TRANSPOSASE RV3428C-RELATED"/>
    <property type="match status" value="1"/>
</dbReference>
<dbReference type="NCBIfam" id="NF033546">
    <property type="entry name" value="transpos_IS21"/>
    <property type="match status" value="1"/>
</dbReference>
<dbReference type="PROSITE" id="PS50994">
    <property type="entry name" value="INTEGRASE"/>
    <property type="match status" value="1"/>
</dbReference>
<name>A0AAJ1HQL2_LIMMU</name>
<dbReference type="InterPro" id="IPR036397">
    <property type="entry name" value="RNaseH_sf"/>
</dbReference>
<dbReference type="InterPro" id="IPR012337">
    <property type="entry name" value="RNaseH-like_sf"/>
</dbReference>
<dbReference type="SUPFAM" id="SSF53098">
    <property type="entry name" value="Ribonuclease H-like"/>
    <property type="match status" value="1"/>
</dbReference>
<comment type="caution">
    <text evidence="3">The sequence shown here is derived from an EMBL/GenBank/DDBJ whole genome shotgun (WGS) entry which is preliminary data.</text>
</comment>
<evidence type="ECO:0000313" key="3">
    <source>
        <dbReference type="EMBL" id="MDC2828826.1"/>
    </source>
</evidence>
<sequence length="406" mass="47840">MRKDVYERMRYFVRENIKPNYSAIARQYGVDPRTVKAAYLRAINDEATVRKQSKRHSKLDGYQDIIEDKYTAGCSARAIFDFIVEKGFTGKYTIVKDYCRNFRKTQTKKATIRVEHTIGLSAQVDWKEKITMTDRNGVPHTFSIFLYVLPYSKFKFLKLTLDQKQDTLFKYLFEAFKATGGLPKEIWFDNMSTVVDHKSSDFHHHRFNERFLSFSHDAGFHPIACRPFRPQTKGCVEALARTMNRLKPYDGEFSTINDLNDIVNRLANRLNHEKSQSNNQKPIELWAKEKEHFRSLNHDLVRCFDSDQTRKVSRDSMIRFQNHQYSVSPNYIGKEVEIKPTTDGKAIHIFYQGVEIQKHDLTNRQFNYDPRDKRAILKSDLMKDKTDEEIDKYMLNDLSIYDQIGE</sequence>
<dbReference type="EMBL" id="JAQONE010000001">
    <property type="protein sequence ID" value="MDC2828826.1"/>
    <property type="molecule type" value="Genomic_DNA"/>
</dbReference>
<feature type="domain" description="Integrase catalytic" evidence="2">
    <location>
        <begin position="114"/>
        <end position="290"/>
    </location>
</feature>
<dbReference type="Gene3D" id="3.30.420.10">
    <property type="entry name" value="Ribonuclease H-like superfamily/Ribonuclease H"/>
    <property type="match status" value="1"/>
</dbReference>
<gene>
    <name evidence="3" type="primary">istA</name>
    <name evidence="3" type="ORF">PO250_00455</name>
</gene>
<dbReference type="AlphaFoldDB" id="A0AAJ1HQL2"/>
<dbReference type="InterPro" id="IPR054353">
    <property type="entry name" value="IstA-like_C"/>
</dbReference>
<dbReference type="GO" id="GO:0003676">
    <property type="term" value="F:nucleic acid binding"/>
    <property type="evidence" value="ECO:0007669"/>
    <property type="project" value="InterPro"/>
</dbReference>
<dbReference type="PANTHER" id="PTHR35004:SF6">
    <property type="entry name" value="TRANSPOSASE"/>
    <property type="match status" value="1"/>
</dbReference>
<dbReference type="RefSeq" id="WP_270642412.1">
    <property type="nucleotide sequence ID" value="NZ_JAQEVO010000003.1"/>
</dbReference>
<comment type="similarity">
    <text evidence="1">Belongs to the transposase IS21/IS408/IS1162 family.</text>
</comment>
<proteinExistence type="inferred from homology"/>
<dbReference type="GO" id="GO:0015074">
    <property type="term" value="P:DNA integration"/>
    <property type="evidence" value="ECO:0007669"/>
    <property type="project" value="InterPro"/>
</dbReference>
<evidence type="ECO:0000259" key="2">
    <source>
        <dbReference type="PROSITE" id="PS50994"/>
    </source>
</evidence>